<dbReference type="NCBIfam" id="NF033547">
    <property type="entry name" value="transpos_IS1595"/>
    <property type="match status" value="1"/>
</dbReference>
<dbReference type="PANTHER" id="PTHR47163:SF2">
    <property type="entry name" value="SI:DKEY-17M8.2"/>
    <property type="match status" value="1"/>
</dbReference>
<dbReference type="InterPro" id="IPR000678">
    <property type="entry name" value="TP2"/>
</dbReference>
<dbReference type="GO" id="GO:0000786">
    <property type="term" value="C:nucleosome"/>
    <property type="evidence" value="ECO:0007669"/>
    <property type="project" value="InterPro"/>
</dbReference>
<proteinExistence type="predicted"/>
<dbReference type="GO" id="GO:0003677">
    <property type="term" value="F:DNA binding"/>
    <property type="evidence" value="ECO:0007669"/>
    <property type="project" value="InterPro"/>
</dbReference>
<name>A0A8T2LF62_ASTMX</name>
<comment type="caution">
    <text evidence="2">The sequence shown here is derived from an EMBL/GenBank/DDBJ whole genome shotgun (WGS) entry which is preliminary data.</text>
</comment>
<dbReference type="PANTHER" id="PTHR47163">
    <property type="entry name" value="DDE_TNP_IS1595 DOMAIN-CONTAINING PROTEIN"/>
    <property type="match status" value="1"/>
</dbReference>
<evidence type="ECO:0000313" key="3">
    <source>
        <dbReference type="Proteomes" id="UP000752171"/>
    </source>
</evidence>
<evidence type="ECO:0000313" key="2">
    <source>
        <dbReference type="EMBL" id="KAG9267976.1"/>
    </source>
</evidence>
<dbReference type="SMART" id="SM01126">
    <property type="entry name" value="DDE_Tnp_IS1595"/>
    <property type="match status" value="1"/>
</dbReference>
<dbReference type="InterPro" id="IPR053164">
    <property type="entry name" value="IS1016-like_transposase"/>
</dbReference>
<dbReference type="PROSITE" id="PS00971">
    <property type="entry name" value="TP2_2"/>
    <property type="match status" value="1"/>
</dbReference>
<dbReference type="EMBL" id="JAICCE010000015">
    <property type="protein sequence ID" value="KAG9267976.1"/>
    <property type="molecule type" value="Genomic_DNA"/>
</dbReference>
<dbReference type="GO" id="GO:0005634">
    <property type="term" value="C:nucleus"/>
    <property type="evidence" value="ECO:0007669"/>
    <property type="project" value="InterPro"/>
</dbReference>
<dbReference type="Proteomes" id="UP000752171">
    <property type="component" value="Unassembled WGS sequence"/>
</dbReference>
<sequence>MMYLERKVRKMIEGKKSKRKHLKLIKWLHKKKLLQKKVKCSLCHHRMKLKQSNCSDCYEWRCQRAIHRGRQMKRSVRHNSVFSHSKVSLFKWMEFVYRFSQGLHLRQIDMIADEIAGSSATLSKMAKKVREACVVSMERLRRRKGQRIGGRRQFIVIDESHFRHKRKYGRGRMAGGWRRRKWVFGMLGVKAGGTNQRKPVLRLVERRSRRELLPLITRHVRRGSTILSDEWRAYRQALPQFGYRHYTVNHSVSYVDAQTGAHTQHIERAWRTYKETVWRLRGNRSEELLKKHLTVIEWYEWLAKKHHNGPLGQLIHDLGKLHE</sequence>
<protein>
    <recommendedName>
        <fullName evidence="1">ISXO2-like transposase domain-containing protein</fullName>
    </recommendedName>
</protein>
<organism evidence="2 3">
    <name type="scientific">Astyanax mexicanus</name>
    <name type="common">Blind cave fish</name>
    <name type="synonym">Astyanax fasciatus mexicanus</name>
    <dbReference type="NCBI Taxonomy" id="7994"/>
    <lineage>
        <taxon>Eukaryota</taxon>
        <taxon>Metazoa</taxon>
        <taxon>Chordata</taxon>
        <taxon>Craniata</taxon>
        <taxon>Vertebrata</taxon>
        <taxon>Euteleostomi</taxon>
        <taxon>Actinopterygii</taxon>
        <taxon>Neopterygii</taxon>
        <taxon>Teleostei</taxon>
        <taxon>Ostariophysi</taxon>
        <taxon>Characiformes</taxon>
        <taxon>Characoidei</taxon>
        <taxon>Acestrorhamphidae</taxon>
        <taxon>Acestrorhamphinae</taxon>
        <taxon>Astyanax</taxon>
    </lineage>
</organism>
<accession>A0A8T2LF62</accession>
<dbReference type="AlphaFoldDB" id="A0A8T2LF62"/>
<evidence type="ECO:0000259" key="1">
    <source>
        <dbReference type="SMART" id="SM01126"/>
    </source>
</evidence>
<dbReference type="InterPro" id="IPR024445">
    <property type="entry name" value="Tnp_ISXO2-like"/>
</dbReference>
<gene>
    <name evidence="2" type="ORF">AMEX_G18857</name>
</gene>
<feature type="domain" description="ISXO2-like transposase" evidence="1">
    <location>
        <begin position="147"/>
        <end position="301"/>
    </location>
</feature>
<dbReference type="Pfam" id="PF12762">
    <property type="entry name" value="DDE_Tnp_IS1595"/>
    <property type="match status" value="1"/>
</dbReference>
<reference evidence="2 3" key="1">
    <citation type="submission" date="2021-07" db="EMBL/GenBank/DDBJ databases">
        <authorList>
            <person name="Imarazene B."/>
            <person name="Zahm M."/>
            <person name="Klopp C."/>
            <person name="Cabau C."/>
            <person name="Beille S."/>
            <person name="Jouanno E."/>
            <person name="Castinel A."/>
            <person name="Lluch J."/>
            <person name="Gil L."/>
            <person name="Kuchtly C."/>
            <person name="Lopez Roques C."/>
            <person name="Donnadieu C."/>
            <person name="Parrinello H."/>
            <person name="Journot L."/>
            <person name="Du K."/>
            <person name="Schartl M."/>
            <person name="Retaux S."/>
            <person name="Guiguen Y."/>
        </authorList>
    </citation>
    <scope>NUCLEOTIDE SEQUENCE [LARGE SCALE GENOMIC DNA]</scope>
    <source>
        <strain evidence="2">Pach_M1</strain>
        <tissue evidence="2">Testis</tissue>
    </source>
</reference>
<dbReference type="GO" id="GO:0007283">
    <property type="term" value="P:spermatogenesis"/>
    <property type="evidence" value="ECO:0007669"/>
    <property type="project" value="InterPro"/>
</dbReference>